<evidence type="ECO:0000313" key="10">
    <source>
        <dbReference type="EMBL" id="HIS36196.1"/>
    </source>
</evidence>
<keyword evidence="7 8" id="KW-0456">Lyase</keyword>
<comment type="cofactor">
    <cofactor evidence="8">
        <name>S-adenosyl-L-methionine</name>
        <dbReference type="ChEBI" id="CHEBI:59789"/>
    </cofactor>
    <text evidence="8">Binds 1 S-adenosyl-L-methionine per subunit.</text>
</comment>
<feature type="binding site" evidence="8">
    <location>
        <begin position="11"/>
        <end position="13"/>
    </location>
    <ligand>
        <name>substrate</name>
    </ligand>
</feature>
<dbReference type="InterPro" id="IPR013785">
    <property type="entry name" value="Aldolase_TIM"/>
</dbReference>
<reference evidence="10" key="2">
    <citation type="journal article" date="2021" name="PeerJ">
        <title>Extensive microbial diversity within the chicken gut microbiome revealed by metagenomics and culture.</title>
        <authorList>
            <person name="Gilroy R."/>
            <person name="Ravi A."/>
            <person name="Getino M."/>
            <person name="Pursley I."/>
            <person name="Horton D.L."/>
            <person name="Alikhan N.F."/>
            <person name="Baker D."/>
            <person name="Gharbi K."/>
            <person name="Hall N."/>
            <person name="Watson M."/>
            <person name="Adriaenssens E.M."/>
            <person name="Foster-Nyarko E."/>
            <person name="Jarju S."/>
            <person name="Secka A."/>
            <person name="Antonio M."/>
            <person name="Oren A."/>
            <person name="Chaudhuri R.R."/>
            <person name="La Ragione R."/>
            <person name="Hildebrand F."/>
            <person name="Pallen M.J."/>
        </authorList>
    </citation>
    <scope>NUCLEOTIDE SEQUENCE</scope>
    <source>
        <strain evidence="10">6276</strain>
    </source>
</reference>
<evidence type="ECO:0000256" key="6">
    <source>
        <dbReference type="ARBA" id="ARBA00023014"/>
    </source>
</evidence>
<dbReference type="GO" id="GO:0008616">
    <property type="term" value="P:tRNA queuosine(34) biosynthetic process"/>
    <property type="evidence" value="ECO:0007669"/>
    <property type="project" value="UniProtKB-UniRule"/>
</dbReference>
<dbReference type="GO" id="GO:1904047">
    <property type="term" value="F:S-adenosyl-L-methionine binding"/>
    <property type="evidence" value="ECO:0007669"/>
    <property type="project" value="UniProtKB-UniRule"/>
</dbReference>
<comment type="catalytic activity">
    <reaction evidence="8">
        <text>6-carboxy-5,6,7,8-tetrahydropterin + H(+) = 7-carboxy-7-carbaguanine + NH4(+)</text>
        <dbReference type="Rhea" id="RHEA:27974"/>
        <dbReference type="ChEBI" id="CHEBI:15378"/>
        <dbReference type="ChEBI" id="CHEBI:28938"/>
        <dbReference type="ChEBI" id="CHEBI:61032"/>
        <dbReference type="ChEBI" id="CHEBI:61036"/>
        <dbReference type="EC" id="4.3.99.3"/>
    </reaction>
</comment>
<proteinExistence type="inferred from homology"/>
<feature type="binding site" evidence="8">
    <location>
        <position position="72"/>
    </location>
    <ligand>
        <name>S-adenosyl-L-methionine</name>
        <dbReference type="ChEBI" id="CHEBI:59789"/>
    </ligand>
</feature>
<keyword evidence="6 8" id="KW-0411">Iron-sulfur</keyword>
<accession>A0A9D1EYT0</accession>
<comment type="caution">
    <text evidence="10">The sequence shown here is derived from an EMBL/GenBank/DDBJ whole genome shotgun (WGS) entry which is preliminary data.</text>
</comment>
<dbReference type="EC" id="4.3.99.3" evidence="8"/>
<dbReference type="InterPro" id="IPR058240">
    <property type="entry name" value="rSAM_sf"/>
</dbReference>
<comment type="similarity">
    <text evidence="8">Belongs to the radical SAM superfamily. 7-carboxy-7-deazaguanine synthase family.</text>
</comment>
<keyword evidence="8" id="KW-0671">Queuosine biosynthesis</keyword>
<dbReference type="CDD" id="cd01335">
    <property type="entry name" value="Radical_SAM"/>
    <property type="match status" value="1"/>
</dbReference>
<dbReference type="SUPFAM" id="SSF102114">
    <property type="entry name" value="Radical SAM enzymes"/>
    <property type="match status" value="1"/>
</dbReference>
<dbReference type="Gene3D" id="3.20.20.70">
    <property type="entry name" value="Aldolase class I"/>
    <property type="match status" value="1"/>
</dbReference>
<keyword evidence="4 8" id="KW-0460">Magnesium</keyword>
<feature type="binding site" evidence="8">
    <location>
        <begin position="36"/>
        <end position="38"/>
    </location>
    <ligand>
        <name>S-adenosyl-L-methionine</name>
        <dbReference type="ChEBI" id="CHEBI:59789"/>
    </ligand>
</feature>
<feature type="binding site" evidence="8">
    <location>
        <position position="37"/>
    </location>
    <ligand>
        <name>[4Fe-4S] cluster</name>
        <dbReference type="ChEBI" id="CHEBI:49883"/>
        <note>4Fe-4S-S-AdoMet</note>
    </ligand>
</feature>
<keyword evidence="3 8" id="KW-0479">Metal-binding</keyword>
<keyword evidence="1 8" id="KW-0004">4Fe-4S</keyword>
<dbReference type="PANTHER" id="PTHR42836:SF1">
    <property type="entry name" value="7-CARBOXY-7-DEAZAGUANINE SYNTHASE"/>
    <property type="match status" value="1"/>
</dbReference>
<dbReference type="Proteomes" id="UP000823928">
    <property type="component" value="Unassembled WGS sequence"/>
</dbReference>
<gene>
    <name evidence="8" type="primary">queE</name>
    <name evidence="10" type="ORF">IAC10_06150</name>
</gene>
<evidence type="ECO:0000256" key="7">
    <source>
        <dbReference type="ARBA" id="ARBA00023239"/>
    </source>
</evidence>
<comment type="function">
    <text evidence="8">Catalyzes the complex heterocyclic radical-mediated conversion of 6-carboxy-5,6,7,8-tetrahydropterin (CPH4) to 7-carboxy-7-deazaguanine (CDG), a step common to the biosynthetic pathways of all 7-deazapurine-containing compounds.</text>
</comment>
<organism evidence="10 11">
    <name type="scientific">Candidatus Scatousia excrementigallinarum</name>
    <dbReference type="NCBI Taxonomy" id="2840935"/>
    <lineage>
        <taxon>Bacteria</taxon>
        <taxon>Candidatus Scatousia</taxon>
    </lineage>
</organism>
<dbReference type="InterPro" id="IPR024924">
    <property type="entry name" value="7-CO-7-deazaguanine_synth-like"/>
</dbReference>
<comment type="cofactor">
    <cofactor evidence="8">
        <name>[4Fe-4S] cluster</name>
        <dbReference type="ChEBI" id="CHEBI:49883"/>
    </cofactor>
    <text evidence="8">Binds 1 [4Fe-4S] cluster. The cluster is coordinated with 3 cysteines and an exchangeable S-adenosyl-L-methionine.</text>
</comment>
<dbReference type="GO" id="GO:0016840">
    <property type="term" value="F:carbon-nitrogen lyase activity"/>
    <property type="evidence" value="ECO:0007669"/>
    <property type="project" value="UniProtKB-UniRule"/>
</dbReference>
<comment type="cofactor">
    <cofactor evidence="8">
        <name>Mg(2+)</name>
        <dbReference type="ChEBI" id="CHEBI:18420"/>
    </cofactor>
</comment>
<dbReference type="EMBL" id="DVIU01000121">
    <property type="protein sequence ID" value="HIS36196.1"/>
    <property type="molecule type" value="Genomic_DNA"/>
</dbReference>
<dbReference type="PROSITE" id="PS51918">
    <property type="entry name" value="RADICAL_SAM"/>
    <property type="match status" value="1"/>
</dbReference>
<dbReference type="Pfam" id="PF04055">
    <property type="entry name" value="Radical_SAM"/>
    <property type="match status" value="1"/>
</dbReference>
<comment type="caution">
    <text evidence="8">Lacks conserved residue(s) required for the propagation of feature annotation.</text>
</comment>
<dbReference type="AlphaFoldDB" id="A0A9D1EYT0"/>
<dbReference type="HAMAP" id="MF_00917">
    <property type="entry name" value="QueE"/>
    <property type="match status" value="1"/>
</dbReference>
<keyword evidence="2 8" id="KW-0949">S-adenosyl-L-methionine</keyword>
<dbReference type="PIRSF" id="PIRSF000370">
    <property type="entry name" value="QueE"/>
    <property type="match status" value="1"/>
</dbReference>
<dbReference type="PANTHER" id="PTHR42836">
    <property type="entry name" value="7-CARBOXY-7-DEAZAGUANINE SYNTHASE"/>
    <property type="match status" value="1"/>
</dbReference>
<evidence type="ECO:0000259" key="9">
    <source>
        <dbReference type="PROSITE" id="PS51918"/>
    </source>
</evidence>
<comment type="pathway">
    <text evidence="8">Purine metabolism; 7-cyano-7-deazaguanine biosynthesis.</text>
</comment>
<keyword evidence="5 8" id="KW-0408">Iron</keyword>
<evidence type="ECO:0000256" key="1">
    <source>
        <dbReference type="ARBA" id="ARBA00022485"/>
    </source>
</evidence>
<dbReference type="GO" id="GO:0051539">
    <property type="term" value="F:4 iron, 4 sulfur cluster binding"/>
    <property type="evidence" value="ECO:0007669"/>
    <property type="project" value="UniProtKB-UniRule"/>
</dbReference>
<feature type="binding site" evidence="8">
    <location>
        <position position="30"/>
    </location>
    <ligand>
        <name>[4Fe-4S] cluster</name>
        <dbReference type="ChEBI" id="CHEBI:49883"/>
        <note>4Fe-4S-S-AdoMet</note>
    </ligand>
</feature>
<feature type="binding site" evidence="8">
    <location>
        <position position="26"/>
    </location>
    <ligand>
        <name>substrate</name>
    </ligand>
</feature>
<evidence type="ECO:0000256" key="3">
    <source>
        <dbReference type="ARBA" id="ARBA00022723"/>
    </source>
</evidence>
<feature type="binding site" evidence="8">
    <location>
        <position position="34"/>
    </location>
    <ligand>
        <name>[4Fe-4S] cluster</name>
        <dbReference type="ChEBI" id="CHEBI:49883"/>
        <note>4Fe-4S-S-AdoMet</note>
    </ligand>
</feature>
<evidence type="ECO:0000313" key="11">
    <source>
        <dbReference type="Proteomes" id="UP000823928"/>
    </source>
</evidence>
<evidence type="ECO:0000256" key="5">
    <source>
        <dbReference type="ARBA" id="ARBA00023004"/>
    </source>
</evidence>
<evidence type="ECO:0000256" key="2">
    <source>
        <dbReference type="ARBA" id="ARBA00022691"/>
    </source>
</evidence>
<protein>
    <recommendedName>
        <fullName evidence="8">7-carboxy-7-deazaguanine synthase</fullName>
        <shortName evidence="8">CDG synthase</shortName>
        <ecNumber evidence="8">4.3.99.3</ecNumber>
    </recommendedName>
    <alternativeName>
        <fullName evidence="8">Queuosine biosynthesis protein QueE</fullName>
    </alternativeName>
</protein>
<sequence length="222" mass="25251">MAKIREIFVSIQGEGPYVGTRQLFIRFCGCNLHCNYCDTDFEIVKSKEYSPSELMNEISKMNDIFTVSLTGGEPLFSVEFLEAFLPLLKAAGHRIYLETNGTLPDNLTRVIEYVDVISADIKLESSTGMKMNIDDYKRFFEIGSSKEIFAKIVFNDNITEDEINSAVQIAGTAGCEIILQPEMKGNNFAVSDSKRDEIFECFYKKYRKVRMIPQVHKFLGVI</sequence>
<comment type="subunit">
    <text evidence="8">Homodimer.</text>
</comment>
<dbReference type="GO" id="GO:0000287">
    <property type="term" value="F:magnesium ion binding"/>
    <property type="evidence" value="ECO:0007669"/>
    <property type="project" value="UniProtKB-UniRule"/>
</dbReference>
<reference evidence="10" key="1">
    <citation type="submission" date="2020-10" db="EMBL/GenBank/DDBJ databases">
        <authorList>
            <person name="Gilroy R."/>
        </authorList>
    </citation>
    <scope>NUCLEOTIDE SEQUENCE</scope>
    <source>
        <strain evidence="10">6276</strain>
    </source>
</reference>
<dbReference type="InterPro" id="IPR007197">
    <property type="entry name" value="rSAM"/>
</dbReference>
<feature type="binding site" evidence="8">
    <location>
        <position position="70"/>
    </location>
    <ligand>
        <name>substrate</name>
    </ligand>
</feature>
<feature type="domain" description="Radical SAM core" evidence="9">
    <location>
        <begin position="17"/>
        <end position="222"/>
    </location>
</feature>
<dbReference type="SFLD" id="SFLDS00029">
    <property type="entry name" value="Radical_SAM"/>
    <property type="match status" value="1"/>
</dbReference>
<name>A0A9D1EYT0_9BACT</name>
<feature type="binding site" evidence="8">
    <location>
        <position position="39"/>
    </location>
    <ligand>
        <name>Mg(2+)</name>
        <dbReference type="ChEBI" id="CHEBI:18420"/>
    </ligand>
</feature>
<evidence type="ECO:0000256" key="4">
    <source>
        <dbReference type="ARBA" id="ARBA00022842"/>
    </source>
</evidence>
<evidence type="ECO:0000256" key="8">
    <source>
        <dbReference type="HAMAP-Rule" id="MF_00917"/>
    </source>
</evidence>